<name>A0A816ILW4_BRANA</name>
<sequence>MCCLHRQDVRGGGRDESTASISGVTREFSPMAGDCSHLRGSSSRSWMNLSFDMKSVSLAPAAAPVRKSRRGPRSRSSQYGGVILYRGTGGFDTAHAAARYHDNAYTPALSRLEVVENIVKFGTTTLGNSYQHVLRSGFHNAKSDRAIRVSFKVIPSVFIFGLFYLIQHLATEY</sequence>
<protein>
    <submittedName>
        <fullName evidence="2">(rape) hypothetical protein</fullName>
    </submittedName>
</protein>
<dbReference type="Proteomes" id="UP001295469">
    <property type="component" value="Chromosome C03"/>
</dbReference>
<organism evidence="2">
    <name type="scientific">Brassica napus</name>
    <name type="common">Rape</name>
    <dbReference type="NCBI Taxonomy" id="3708"/>
    <lineage>
        <taxon>Eukaryota</taxon>
        <taxon>Viridiplantae</taxon>
        <taxon>Streptophyta</taxon>
        <taxon>Embryophyta</taxon>
        <taxon>Tracheophyta</taxon>
        <taxon>Spermatophyta</taxon>
        <taxon>Magnoliopsida</taxon>
        <taxon>eudicotyledons</taxon>
        <taxon>Gunneridae</taxon>
        <taxon>Pentapetalae</taxon>
        <taxon>rosids</taxon>
        <taxon>malvids</taxon>
        <taxon>Brassicales</taxon>
        <taxon>Brassicaceae</taxon>
        <taxon>Brassiceae</taxon>
        <taxon>Brassica</taxon>
    </lineage>
</organism>
<reference evidence="2" key="1">
    <citation type="submission" date="2021-01" db="EMBL/GenBank/DDBJ databases">
        <authorList>
            <consortium name="Genoscope - CEA"/>
            <person name="William W."/>
        </authorList>
    </citation>
    <scope>NUCLEOTIDE SEQUENCE</scope>
</reference>
<feature type="transmembrane region" description="Helical" evidence="1">
    <location>
        <begin position="149"/>
        <end position="170"/>
    </location>
</feature>
<evidence type="ECO:0000256" key="1">
    <source>
        <dbReference type="SAM" id="Phobius"/>
    </source>
</evidence>
<keyword evidence="1" id="KW-0812">Transmembrane</keyword>
<proteinExistence type="predicted"/>
<dbReference type="AlphaFoldDB" id="A0A816ILW4"/>
<accession>A0A816ILW4</accession>
<keyword evidence="1" id="KW-1133">Transmembrane helix</keyword>
<dbReference type="EMBL" id="HG994367">
    <property type="protein sequence ID" value="CAF1712431.1"/>
    <property type="molecule type" value="Genomic_DNA"/>
</dbReference>
<gene>
    <name evidence="2" type="ORF">DARMORV10_C03P90670.1</name>
</gene>
<keyword evidence="1" id="KW-0472">Membrane</keyword>
<evidence type="ECO:0000313" key="2">
    <source>
        <dbReference type="EMBL" id="CAF1712431.1"/>
    </source>
</evidence>